<dbReference type="AlphaFoldDB" id="A0A7Y9NMZ1"/>
<accession>A0A7Y9NMZ1</accession>
<dbReference type="Proteomes" id="UP000534186">
    <property type="component" value="Unassembled WGS sequence"/>
</dbReference>
<reference evidence="1 2" key="1">
    <citation type="submission" date="2020-07" db="EMBL/GenBank/DDBJ databases">
        <title>Genomic Encyclopedia of Type Strains, Phase IV (KMG-V): Genome sequencing to study the core and pangenomes of soil and plant-associated prokaryotes.</title>
        <authorList>
            <person name="Whitman W."/>
        </authorList>
    </citation>
    <scope>NUCLEOTIDE SEQUENCE [LARGE SCALE GENOMIC DNA]</scope>
    <source>
        <strain evidence="1 2">M8UP30</strain>
    </source>
</reference>
<protein>
    <submittedName>
        <fullName evidence="1">Uncharacterized protein</fullName>
    </submittedName>
</protein>
<evidence type="ECO:0000313" key="1">
    <source>
        <dbReference type="EMBL" id="NYF51785.1"/>
    </source>
</evidence>
<organism evidence="1 2">
    <name type="scientific">Tunturiibacter lichenicola</name>
    <dbReference type="NCBI Taxonomy" id="2051959"/>
    <lineage>
        <taxon>Bacteria</taxon>
        <taxon>Pseudomonadati</taxon>
        <taxon>Acidobacteriota</taxon>
        <taxon>Terriglobia</taxon>
        <taxon>Terriglobales</taxon>
        <taxon>Acidobacteriaceae</taxon>
        <taxon>Tunturiibacter</taxon>
    </lineage>
</organism>
<sequence>MRFHPEHYRYSCLAPYQTAYAEATTRTVNGQQCRTAYPNNIITSPLSPVATAISAYIP</sequence>
<dbReference type="EMBL" id="JACCCV010000001">
    <property type="protein sequence ID" value="NYF51785.1"/>
    <property type="molecule type" value="Genomic_DNA"/>
</dbReference>
<name>A0A7Y9NMZ1_9BACT</name>
<proteinExistence type="predicted"/>
<evidence type="ECO:0000313" key="2">
    <source>
        <dbReference type="Proteomes" id="UP000534186"/>
    </source>
</evidence>
<gene>
    <name evidence="1" type="ORF">HDF12_002150</name>
</gene>
<comment type="caution">
    <text evidence="1">The sequence shown here is derived from an EMBL/GenBank/DDBJ whole genome shotgun (WGS) entry which is preliminary data.</text>
</comment>